<protein>
    <recommendedName>
        <fullName evidence="1">Azaphilone pigments biosynthesis cluster protein L N-terminal domain-containing protein</fullName>
    </recommendedName>
</protein>
<reference evidence="2 3" key="1">
    <citation type="submission" date="2014-06" db="EMBL/GenBank/DDBJ databases">
        <title>Evolutionary Origins and Diversification of the Mycorrhizal Mutualists.</title>
        <authorList>
            <consortium name="DOE Joint Genome Institute"/>
            <consortium name="Mycorrhizal Genomics Consortium"/>
            <person name="Kohler A."/>
            <person name="Kuo A."/>
            <person name="Nagy L.G."/>
            <person name="Floudas D."/>
            <person name="Copeland A."/>
            <person name="Barry K.W."/>
            <person name="Cichocki N."/>
            <person name="Veneault-Fourrey C."/>
            <person name="LaButti K."/>
            <person name="Lindquist E.A."/>
            <person name="Lipzen A."/>
            <person name="Lundell T."/>
            <person name="Morin E."/>
            <person name="Murat C."/>
            <person name="Riley R."/>
            <person name="Ohm R."/>
            <person name="Sun H."/>
            <person name="Tunlid A."/>
            <person name="Henrissat B."/>
            <person name="Grigoriev I.V."/>
            <person name="Hibbett D.S."/>
            <person name="Martin F."/>
        </authorList>
    </citation>
    <scope>NUCLEOTIDE SEQUENCE [LARGE SCALE GENOMIC DNA]</scope>
    <source>
        <strain evidence="2 3">SS14</strain>
    </source>
</reference>
<sequence>MDPLSISASHIGFLQFAGQLGTMVSKFISADKDAKRAVRGLREEINYLERIIHELQQPIENHGATLENSTKDFSQLQACRNVQSN</sequence>
<dbReference type="InterPro" id="IPR031348">
    <property type="entry name" value="PigL_N"/>
</dbReference>
<evidence type="ECO:0000259" key="1">
    <source>
        <dbReference type="Pfam" id="PF17111"/>
    </source>
</evidence>
<evidence type="ECO:0000313" key="3">
    <source>
        <dbReference type="Proteomes" id="UP000054279"/>
    </source>
</evidence>
<dbReference type="Pfam" id="PF17111">
    <property type="entry name" value="PigL_N"/>
    <property type="match status" value="1"/>
</dbReference>
<gene>
    <name evidence="2" type="ORF">M422DRAFT_32361</name>
</gene>
<dbReference type="AlphaFoldDB" id="A0A0C9UB12"/>
<name>A0A0C9UB12_SPHS4</name>
<organism evidence="2 3">
    <name type="scientific">Sphaerobolus stellatus (strain SS14)</name>
    <dbReference type="NCBI Taxonomy" id="990650"/>
    <lineage>
        <taxon>Eukaryota</taxon>
        <taxon>Fungi</taxon>
        <taxon>Dikarya</taxon>
        <taxon>Basidiomycota</taxon>
        <taxon>Agaricomycotina</taxon>
        <taxon>Agaricomycetes</taxon>
        <taxon>Phallomycetidae</taxon>
        <taxon>Geastrales</taxon>
        <taxon>Sphaerobolaceae</taxon>
        <taxon>Sphaerobolus</taxon>
    </lineage>
</organism>
<dbReference type="EMBL" id="KN837145">
    <property type="protein sequence ID" value="KIJ40338.1"/>
    <property type="molecule type" value="Genomic_DNA"/>
</dbReference>
<dbReference type="OrthoDB" id="270167at2759"/>
<dbReference type="HOGENOM" id="CLU_2514100_0_0_1"/>
<dbReference type="Proteomes" id="UP000054279">
    <property type="component" value="Unassembled WGS sequence"/>
</dbReference>
<accession>A0A0C9UB12</accession>
<keyword evidence="3" id="KW-1185">Reference proteome</keyword>
<evidence type="ECO:0000313" key="2">
    <source>
        <dbReference type="EMBL" id="KIJ40338.1"/>
    </source>
</evidence>
<proteinExistence type="predicted"/>
<feature type="domain" description="Azaphilone pigments biosynthesis cluster protein L N-terminal" evidence="1">
    <location>
        <begin position="1"/>
        <end position="68"/>
    </location>
</feature>